<organism evidence="5 6">
    <name type="scientific">Cupriavidus metallidurans</name>
    <dbReference type="NCBI Taxonomy" id="119219"/>
    <lineage>
        <taxon>Bacteria</taxon>
        <taxon>Pseudomonadati</taxon>
        <taxon>Pseudomonadota</taxon>
        <taxon>Betaproteobacteria</taxon>
        <taxon>Burkholderiales</taxon>
        <taxon>Burkholderiaceae</taxon>
        <taxon>Cupriavidus</taxon>
    </lineage>
</organism>
<protein>
    <submittedName>
        <fullName evidence="5">Peptidylprolyl isomerase</fullName>
    </submittedName>
</protein>
<feature type="signal peptide" evidence="3">
    <location>
        <begin position="1"/>
        <end position="29"/>
    </location>
</feature>
<evidence type="ECO:0000313" key="6">
    <source>
        <dbReference type="Proteomes" id="UP000253772"/>
    </source>
</evidence>
<evidence type="ECO:0000256" key="3">
    <source>
        <dbReference type="SAM" id="SignalP"/>
    </source>
</evidence>
<dbReference type="InterPro" id="IPR050245">
    <property type="entry name" value="PrsA_foldase"/>
</dbReference>
<name>A0A482IR16_9BURK</name>
<dbReference type="RefSeq" id="WP_017512956.1">
    <property type="nucleotide sequence ID" value="NZ_CP037900.1"/>
</dbReference>
<evidence type="ECO:0000259" key="4">
    <source>
        <dbReference type="PROSITE" id="PS50198"/>
    </source>
</evidence>
<comment type="similarity">
    <text evidence="1">Belongs to the PpiC/parvulin rotamase family.</text>
</comment>
<proteinExistence type="inferred from homology"/>
<dbReference type="InterPro" id="IPR027304">
    <property type="entry name" value="Trigger_fact/SurA_dom_sf"/>
</dbReference>
<dbReference type="InterPro" id="IPR000297">
    <property type="entry name" value="PPIase_PpiC"/>
</dbReference>
<dbReference type="PROSITE" id="PS50198">
    <property type="entry name" value="PPIC_PPIASE_2"/>
    <property type="match status" value="1"/>
</dbReference>
<keyword evidence="2 5" id="KW-0413">Isomerase</keyword>
<keyword evidence="3" id="KW-0732">Signal</keyword>
<dbReference type="Gene3D" id="3.10.50.40">
    <property type="match status" value="1"/>
</dbReference>
<dbReference type="OrthoDB" id="5706698at2"/>
<keyword evidence="2" id="KW-0697">Rotamase</keyword>
<evidence type="ECO:0000256" key="2">
    <source>
        <dbReference type="PROSITE-ProRule" id="PRU00278"/>
    </source>
</evidence>
<evidence type="ECO:0000256" key="1">
    <source>
        <dbReference type="ARBA" id="ARBA00007656"/>
    </source>
</evidence>
<dbReference type="SUPFAM" id="SSF54534">
    <property type="entry name" value="FKBP-like"/>
    <property type="match status" value="1"/>
</dbReference>
<dbReference type="SUPFAM" id="SSF109998">
    <property type="entry name" value="Triger factor/SurA peptide-binding domain-like"/>
    <property type="match status" value="1"/>
</dbReference>
<dbReference type="AlphaFoldDB" id="A0A482IR16"/>
<dbReference type="PANTHER" id="PTHR47245:SF3">
    <property type="entry name" value="PEPTIDYL-PROLYL CIS-TRANS ISOMERASE, PPIC-TYPE-RELATED"/>
    <property type="match status" value="1"/>
</dbReference>
<gene>
    <name evidence="5" type="ORF">DDF84_009490</name>
</gene>
<dbReference type="PANTHER" id="PTHR47245">
    <property type="entry name" value="PEPTIDYLPROLYL ISOMERASE"/>
    <property type="match status" value="1"/>
</dbReference>
<accession>A0A482IR16</accession>
<dbReference type="InterPro" id="IPR046357">
    <property type="entry name" value="PPIase_dom_sf"/>
</dbReference>
<dbReference type="EMBL" id="CP037900">
    <property type="protein sequence ID" value="QBP09977.1"/>
    <property type="molecule type" value="Genomic_DNA"/>
</dbReference>
<dbReference type="Pfam" id="PF00639">
    <property type="entry name" value="Rotamase"/>
    <property type="match status" value="1"/>
</dbReference>
<evidence type="ECO:0000313" key="5">
    <source>
        <dbReference type="EMBL" id="QBP09977.1"/>
    </source>
</evidence>
<dbReference type="GO" id="GO:0003755">
    <property type="term" value="F:peptidyl-prolyl cis-trans isomerase activity"/>
    <property type="evidence" value="ECO:0007669"/>
    <property type="project" value="UniProtKB-KW"/>
</dbReference>
<sequence length="301" mass="32477">MRKVLPFMYRTSVSAGLLIAMLLAPSAMAAEKVVARSGNVTVTQDELETFLRSLDASSRQRLVADKPMLERVVQNRLAQKAVLAEAESKGWTKRPEVAAMAREASQQMVMRSYLESISQAPQQYPSDAELQAAYDANKRALTAPKTFHVAQIFVAAAGDEAAVSKARKDAEELAKQARSGDFGAIAKARSQEPRSAANGGDTGWVSEAEMVPEIRSNVVGMKVGAVSEPIRTPNGFHVLKLLEVREAGLRPLAEVRDQLRATMRQQYEADAVQANIAQKVSAQGGNAVDKAALDSVVSSVR</sequence>
<reference evidence="5 6" key="1">
    <citation type="submission" date="2019-03" db="EMBL/GenBank/DDBJ databases">
        <title>Comparative insights into the high quality Complete genome sequence of highly metal resistant Cupriavidus metallidurans strain BS1 isolated from a gold-copper mine.</title>
        <authorList>
            <person name="Mazhar H.S."/>
            <person name="Rensing C."/>
        </authorList>
    </citation>
    <scope>NUCLEOTIDE SEQUENCE [LARGE SCALE GENOMIC DNA]</scope>
    <source>
        <strain evidence="5 6">BS1</strain>
    </source>
</reference>
<feature type="domain" description="PpiC" evidence="4">
    <location>
        <begin position="144"/>
        <end position="243"/>
    </location>
</feature>
<feature type="chain" id="PRO_5019813277" evidence="3">
    <location>
        <begin position="30"/>
        <end position="301"/>
    </location>
</feature>
<dbReference type="Proteomes" id="UP000253772">
    <property type="component" value="Chromosome c1"/>
</dbReference>